<dbReference type="InterPro" id="IPR036388">
    <property type="entry name" value="WH-like_DNA-bd_sf"/>
</dbReference>
<dbReference type="EMBL" id="NJAJ01000003">
    <property type="protein sequence ID" value="PHM67544.1"/>
    <property type="molecule type" value="Genomic_DNA"/>
</dbReference>
<dbReference type="RefSeq" id="WP_099123949.1">
    <property type="nucleotide sequence ID" value="NZ_CAWNRH010000104.1"/>
</dbReference>
<sequence>MIAMSNIARMADYRQPITQVKEESVNGDIEFIKMPRSPKLVLMAHSNKEITYRQYRIIDAIIEKTFGWHKRFDRATNTQIAEMINLHHTHVSTEIKELTQRKILIKQGSMIGLNLEISEWILDVSQNSKPLAKSANKSLAKTAKKNKPNQLNTKDTIKEKKDNKNILSEQVQTECEKTSLEPAKQDQVQSVFENIFWLAGMKKIGKPKALSAFKSQFKAWRKETGGTPEQFATFLVEDIRSRLQAKIFGFENLHPTTYLNQKRWTDEKPAISTPAKPTSGQSGITISKSGLVFLD</sequence>
<protein>
    <submittedName>
        <fullName evidence="2">DNA replication protein</fullName>
    </submittedName>
</protein>
<organism evidence="2 3">
    <name type="scientific">Xenorhabdus stockiae</name>
    <dbReference type="NCBI Taxonomy" id="351614"/>
    <lineage>
        <taxon>Bacteria</taxon>
        <taxon>Pseudomonadati</taxon>
        <taxon>Pseudomonadota</taxon>
        <taxon>Gammaproteobacteria</taxon>
        <taxon>Enterobacterales</taxon>
        <taxon>Morganellaceae</taxon>
        <taxon>Xenorhabdus</taxon>
    </lineage>
</organism>
<dbReference type="Pfam" id="PF04492">
    <property type="entry name" value="Phage_rep_O"/>
    <property type="match status" value="1"/>
</dbReference>
<dbReference type="GO" id="GO:0006260">
    <property type="term" value="P:DNA replication"/>
    <property type="evidence" value="ECO:0007669"/>
    <property type="project" value="InterPro"/>
</dbReference>
<dbReference type="NCBIfam" id="TIGR01610">
    <property type="entry name" value="phage_O_Nterm"/>
    <property type="match status" value="1"/>
</dbReference>
<feature type="domain" description="Bacteriophage lambda Replication protein O N-terminal" evidence="1">
    <location>
        <begin position="40"/>
        <end position="120"/>
    </location>
</feature>
<reference evidence="2 3" key="1">
    <citation type="journal article" date="2017" name="Nat. Microbiol.">
        <title>Natural product diversity associated with the nematode symbionts Photorhabdus and Xenorhabdus.</title>
        <authorList>
            <person name="Tobias N.J."/>
            <person name="Wolff H."/>
            <person name="Djahanschiri B."/>
            <person name="Grundmann F."/>
            <person name="Kronenwerth M."/>
            <person name="Shi Y.M."/>
            <person name="Simonyi S."/>
            <person name="Grun P."/>
            <person name="Shapiro-Ilan D."/>
            <person name="Pidot S.J."/>
            <person name="Stinear T.P."/>
            <person name="Ebersberger I."/>
            <person name="Bode H.B."/>
        </authorList>
    </citation>
    <scope>NUCLEOTIDE SEQUENCE [LARGE SCALE GENOMIC DNA]</scope>
    <source>
        <strain evidence="2 3">DSM 17904</strain>
    </source>
</reference>
<keyword evidence="3" id="KW-1185">Reference proteome</keyword>
<evidence type="ECO:0000313" key="3">
    <source>
        <dbReference type="Proteomes" id="UP000222366"/>
    </source>
</evidence>
<dbReference type="InterPro" id="IPR006497">
    <property type="entry name" value="Phage_lambda_VrpO_N"/>
</dbReference>
<proteinExistence type="predicted"/>
<dbReference type="Gene3D" id="1.10.10.10">
    <property type="entry name" value="Winged helix-like DNA-binding domain superfamily/Winged helix DNA-binding domain"/>
    <property type="match status" value="1"/>
</dbReference>
<dbReference type="Proteomes" id="UP000222366">
    <property type="component" value="Unassembled WGS sequence"/>
</dbReference>
<comment type="caution">
    <text evidence="2">The sequence shown here is derived from an EMBL/GenBank/DDBJ whole genome shotgun (WGS) entry which is preliminary data.</text>
</comment>
<accession>A0A2D0KVU4</accession>
<gene>
    <name evidence="2" type="ORF">Xsto_00427</name>
</gene>
<dbReference type="AlphaFoldDB" id="A0A2D0KVU4"/>
<name>A0A2D0KVU4_9GAMM</name>
<evidence type="ECO:0000313" key="2">
    <source>
        <dbReference type="EMBL" id="PHM67544.1"/>
    </source>
</evidence>
<evidence type="ECO:0000259" key="1">
    <source>
        <dbReference type="Pfam" id="PF04492"/>
    </source>
</evidence>